<proteinExistence type="predicted"/>
<feature type="region of interest" description="Disordered" evidence="1">
    <location>
        <begin position="1"/>
        <end position="47"/>
    </location>
</feature>
<organism evidence="3">
    <name type="scientific">Streptomyces sp. R21</name>
    <dbReference type="NCBI Taxonomy" id="3238627"/>
    <lineage>
        <taxon>Bacteria</taxon>
        <taxon>Bacillati</taxon>
        <taxon>Actinomycetota</taxon>
        <taxon>Actinomycetes</taxon>
        <taxon>Kitasatosporales</taxon>
        <taxon>Streptomycetaceae</taxon>
        <taxon>Streptomyces</taxon>
    </lineage>
</organism>
<dbReference type="EMBL" id="CP163435">
    <property type="protein sequence ID" value="XDQ27864.1"/>
    <property type="molecule type" value="Genomic_DNA"/>
</dbReference>
<dbReference type="Pfam" id="PF04149">
    <property type="entry name" value="DUF397"/>
    <property type="match status" value="1"/>
</dbReference>
<dbReference type="AlphaFoldDB" id="A0AB39PBS8"/>
<reference evidence="3" key="1">
    <citation type="submission" date="2024-07" db="EMBL/GenBank/DDBJ databases">
        <authorList>
            <person name="Yu S.T."/>
        </authorList>
    </citation>
    <scope>NUCLEOTIDE SEQUENCE</scope>
    <source>
        <strain evidence="3">R21</strain>
    </source>
</reference>
<evidence type="ECO:0000256" key="1">
    <source>
        <dbReference type="SAM" id="MobiDB-lite"/>
    </source>
</evidence>
<gene>
    <name evidence="3" type="ORF">AB5J56_25585</name>
</gene>
<protein>
    <submittedName>
        <fullName evidence="3">DUF397 domain-containing protein</fullName>
    </submittedName>
</protein>
<name>A0AB39PBS8_9ACTN</name>
<dbReference type="InterPro" id="IPR007278">
    <property type="entry name" value="DUF397"/>
</dbReference>
<dbReference type="RefSeq" id="WP_369235356.1">
    <property type="nucleotide sequence ID" value="NZ_CP163435.1"/>
</dbReference>
<evidence type="ECO:0000313" key="3">
    <source>
        <dbReference type="EMBL" id="XDQ27864.1"/>
    </source>
</evidence>
<feature type="compositionally biased region" description="Basic and acidic residues" evidence="1">
    <location>
        <begin position="30"/>
        <end position="44"/>
    </location>
</feature>
<evidence type="ECO:0000259" key="2">
    <source>
        <dbReference type="Pfam" id="PF04149"/>
    </source>
</evidence>
<sequence>MASAELDLSTARWHRSSYSNSSGGECVEVATDHPTHTPVRDSKATHTGGPVLLFRAPAWSAFVAEIKR</sequence>
<accession>A0AB39PBS8</accession>
<feature type="domain" description="DUF397" evidence="2">
    <location>
        <begin position="11"/>
        <end position="67"/>
    </location>
</feature>